<dbReference type="FunFam" id="2.160.20.10:FF:000004">
    <property type="entry name" value="Pectin lyase-like superfamily protein"/>
    <property type="match status" value="1"/>
</dbReference>
<dbReference type="Pfam" id="PF00295">
    <property type="entry name" value="Glyco_hydro_28"/>
    <property type="match status" value="1"/>
</dbReference>
<evidence type="ECO:0000313" key="11">
    <source>
        <dbReference type="EMBL" id="VFQ89444.1"/>
    </source>
</evidence>
<feature type="active site" evidence="8">
    <location>
        <position position="245"/>
    </location>
</feature>
<protein>
    <recommendedName>
        <fullName evidence="13">Pectate lyase superfamily protein domain-containing protein</fullName>
    </recommendedName>
</protein>
<keyword evidence="10" id="KW-0732">Signal</keyword>
<evidence type="ECO:0000256" key="2">
    <source>
        <dbReference type="ARBA" id="ARBA00008834"/>
    </source>
</evidence>
<keyword evidence="7" id="KW-0961">Cell wall biogenesis/degradation</keyword>
<feature type="chain" id="PRO_5019824388" description="Pectate lyase superfamily protein domain-containing protein" evidence="10">
    <location>
        <begin position="31"/>
        <end position="407"/>
    </location>
</feature>
<dbReference type="GO" id="GO:0005975">
    <property type="term" value="P:carbohydrate metabolic process"/>
    <property type="evidence" value="ECO:0007669"/>
    <property type="project" value="InterPro"/>
</dbReference>
<dbReference type="PANTHER" id="PTHR31375">
    <property type="match status" value="1"/>
</dbReference>
<dbReference type="InterPro" id="IPR011050">
    <property type="entry name" value="Pectin_lyase_fold/virulence"/>
</dbReference>
<evidence type="ECO:0000256" key="5">
    <source>
        <dbReference type="ARBA" id="ARBA00022801"/>
    </source>
</evidence>
<dbReference type="AlphaFoldDB" id="A0A484MN52"/>
<evidence type="ECO:0008006" key="13">
    <source>
        <dbReference type="Google" id="ProtNLM"/>
    </source>
</evidence>
<dbReference type="Gene3D" id="2.160.20.10">
    <property type="entry name" value="Single-stranded right-handed beta-helix, Pectin lyase-like"/>
    <property type="match status" value="1"/>
</dbReference>
<proteinExistence type="inferred from homology"/>
<keyword evidence="4" id="KW-0964">Secreted</keyword>
<dbReference type="PROSITE" id="PS00502">
    <property type="entry name" value="POLYGALACTURONASE"/>
    <property type="match status" value="1"/>
</dbReference>
<evidence type="ECO:0000256" key="4">
    <source>
        <dbReference type="ARBA" id="ARBA00022525"/>
    </source>
</evidence>
<evidence type="ECO:0000256" key="1">
    <source>
        <dbReference type="ARBA" id="ARBA00004191"/>
    </source>
</evidence>
<dbReference type="SMART" id="SM00710">
    <property type="entry name" value="PbH1"/>
    <property type="match status" value="3"/>
</dbReference>
<keyword evidence="5 9" id="KW-0378">Hydrolase</keyword>
<keyword evidence="12" id="KW-1185">Reference proteome</keyword>
<feature type="signal peptide" evidence="10">
    <location>
        <begin position="1"/>
        <end position="30"/>
    </location>
</feature>
<name>A0A484MN52_9ASTE</name>
<accession>A0A484MN52</accession>
<organism evidence="11 12">
    <name type="scientific">Cuscuta campestris</name>
    <dbReference type="NCBI Taxonomy" id="132261"/>
    <lineage>
        <taxon>Eukaryota</taxon>
        <taxon>Viridiplantae</taxon>
        <taxon>Streptophyta</taxon>
        <taxon>Embryophyta</taxon>
        <taxon>Tracheophyta</taxon>
        <taxon>Spermatophyta</taxon>
        <taxon>Magnoliopsida</taxon>
        <taxon>eudicotyledons</taxon>
        <taxon>Gunneridae</taxon>
        <taxon>Pentapetalae</taxon>
        <taxon>asterids</taxon>
        <taxon>lamiids</taxon>
        <taxon>Solanales</taxon>
        <taxon>Convolvulaceae</taxon>
        <taxon>Cuscuteae</taxon>
        <taxon>Cuscuta</taxon>
        <taxon>Cuscuta subgen. Grammica</taxon>
        <taxon>Cuscuta sect. Cleistogrammica</taxon>
    </lineage>
</organism>
<dbReference type="Proteomes" id="UP000595140">
    <property type="component" value="Unassembled WGS sequence"/>
</dbReference>
<evidence type="ECO:0000256" key="8">
    <source>
        <dbReference type="PROSITE-ProRule" id="PRU10052"/>
    </source>
</evidence>
<dbReference type="SUPFAM" id="SSF51126">
    <property type="entry name" value="Pectin lyase-like"/>
    <property type="match status" value="1"/>
</dbReference>
<evidence type="ECO:0000256" key="9">
    <source>
        <dbReference type="RuleBase" id="RU361169"/>
    </source>
</evidence>
<evidence type="ECO:0000313" key="12">
    <source>
        <dbReference type="Proteomes" id="UP000595140"/>
    </source>
</evidence>
<gene>
    <name evidence="11" type="ORF">CCAM_LOCUS31220</name>
</gene>
<dbReference type="InterPro" id="IPR006626">
    <property type="entry name" value="PbH1"/>
</dbReference>
<dbReference type="InterPro" id="IPR012334">
    <property type="entry name" value="Pectin_lyas_fold"/>
</dbReference>
<dbReference type="EMBL" id="OOIL02003813">
    <property type="protein sequence ID" value="VFQ89444.1"/>
    <property type="molecule type" value="Genomic_DNA"/>
</dbReference>
<dbReference type="GO" id="GO:0071555">
    <property type="term" value="P:cell wall organization"/>
    <property type="evidence" value="ECO:0007669"/>
    <property type="project" value="UniProtKB-KW"/>
</dbReference>
<sequence>MGSTKIIEACMVGFCLAAYLLTTMGGGVHGADFDVKKHGAKGDGKADDSKAFTAAWDAACRAPAQNTVTFPAGTYAAGPVAFRGPCKGPIAVKATGATVVALEDPALFKNTWVLFSNVDRLTLTGGIFDGKGALAWKNNCAKAVKVCQLPVSLYFNTVTNSKISGVTSRNSKYFHMNIVGCKGVTLEKLTIDAPGNSPNTDGIHVGLSAGINITDANIKTGDDCVSIGDGCDKINVEKVTCGPGHGISIGSLGKYPNEKPVSGITVRNCTLTGTMNGVRVKTWPASPASTASSLHFHDIIMNNVGSPIGNPINIDQKYCPYNQCKAEVPSRIKIVDVAFRNIKGTSTNKVAVKLVCSKEIPCQQVQLADINLVYNGKDGPATSECANVKPLLSGKLLPQPCTAAPHP</sequence>
<comment type="similarity">
    <text evidence="2 9">Belongs to the glycosyl hydrolase 28 family.</text>
</comment>
<dbReference type="InterPro" id="IPR000743">
    <property type="entry name" value="Glyco_hydro_28"/>
</dbReference>
<evidence type="ECO:0000256" key="6">
    <source>
        <dbReference type="ARBA" id="ARBA00023295"/>
    </source>
</evidence>
<evidence type="ECO:0000256" key="3">
    <source>
        <dbReference type="ARBA" id="ARBA00022512"/>
    </source>
</evidence>
<keyword evidence="6 9" id="KW-0326">Glycosidase</keyword>
<evidence type="ECO:0000256" key="7">
    <source>
        <dbReference type="ARBA" id="ARBA00023316"/>
    </source>
</evidence>
<dbReference type="GO" id="GO:0004650">
    <property type="term" value="F:polygalacturonase activity"/>
    <property type="evidence" value="ECO:0007669"/>
    <property type="project" value="InterPro"/>
</dbReference>
<reference evidence="11 12" key="1">
    <citation type="submission" date="2018-04" db="EMBL/GenBank/DDBJ databases">
        <authorList>
            <person name="Vogel A."/>
        </authorList>
    </citation>
    <scope>NUCLEOTIDE SEQUENCE [LARGE SCALE GENOMIC DNA]</scope>
</reference>
<keyword evidence="3" id="KW-0134">Cell wall</keyword>
<comment type="subcellular location">
    <subcellularLocation>
        <location evidence="1">Secreted</location>
        <location evidence="1">Cell wall</location>
    </subcellularLocation>
</comment>
<evidence type="ECO:0000256" key="10">
    <source>
        <dbReference type="SAM" id="SignalP"/>
    </source>
</evidence>
<dbReference type="OrthoDB" id="187139at2759"/>